<dbReference type="SUPFAM" id="SSF56300">
    <property type="entry name" value="Metallo-dependent phosphatases"/>
    <property type="match status" value="1"/>
</dbReference>
<keyword evidence="2" id="KW-0472">Membrane</keyword>
<feature type="transmembrane region" description="Helical" evidence="2">
    <location>
        <begin position="120"/>
        <end position="143"/>
    </location>
</feature>
<dbReference type="eggNOG" id="KOG1378">
    <property type="taxonomic scope" value="Eukaryota"/>
</dbReference>
<evidence type="ECO:0000256" key="2">
    <source>
        <dbReference type="SAM" id="Phobius"/>
    </source>
</evidence>
<dbReference type="GeneID" id="7841600"/>
<dbReference type="GO" id="GO:0003993">
    <property type="term" value="F:acid phosphatase activity"/>
    <property type="evidence" value="ECO:0007669"/>
    <property type="project" value="InterPro"/>
</dbReference>
<dbReference type="InterPro" id="IPR029052">
    <property type="entry name" value="Metallo-depent_PP-like"/>
</dbReference>
<protein>
    <submittedName>
        <fullName evidence="3">Transmembrane protein, putative</fullName>
    </submittedName>
</protein>
<reference evidence="4" key="1">
    <citation type="journal article" date="2006" name="PLoS Biol.">
        <title>Macronuclear genome sequence of the ciliate Tetrahymena thermophila, a model eukaryote.</title>
        <authorList>
            <person name="Eisen J.A."/>
            <person name="Coyne R.S."/>
            <person name="Wu M."/>
            <person name="Wu D."/>
            <person name="Thiagarajan M."/>
            <person name="Wortman J.R."/>
            <person name="Badger J.H."/>
            <person name="Ren Q."/>
            <person name="Amedeo P."/>
            <person name="Jones K.M."/>
            <person name="Tallon L.J."/>
            <person name="Delcher A.L."/>
            <person name="Salzberg S.L."/>
            <person name="Silva J.C."/>
            <person name="Haas B.J."/>
            <person name="Majoros W.H."/>
            <person name="Farzad M."/>
            <person name="Carlton J.M."/>
            <person name="Smith R.K. Jr."/>
            <person name="Garg J."/>
            <person name="Pearlman R.E."/>
            <person name="Karrer K.M."/>
            <person name="Sun L."/>
            <person name="Manning G."/>
            <person name="Elde N.C."/>
            <person name="Turkewitz A.P."/>
            <person name="Asai D.J."/>
            <person name="Wilkes D.E."/>
            <person name="Wang Y."/>
            <person name="Cai H."/>
            <person name="Collins K."/>
            <person name="Stewart B.A."/>
            <person name="Lee S.R."/>
            <person name="Wilamowska K."/>
            <person name="Weinberg Z."/>
            <person name="Ruzzo W.L."/>
            <person name="Wloga D."/>
            <person name="Gaertig J."/>
            <person name="Frankel J."/>
            <person name="Tsao C.-C."/>
            <person name="Gorovsky M.A."/>
            <person name="Keeling P.J."/>
            <person name="Waller R.F."/>
            <person name="Patron N.J."/>
            <person name="Cherry J.M."/>
            <person name="Stover N.A."/>
            <person name="Krieger C.J."/>
            <person name="del Toro C."/>
            <person name="Ryder H.F."/>
            <person name="Williamson S.C."/>
            <person name="Barbeau R.A."/>
            <person name="Hamilton E.P."/>
            <person name="Orias E."/>
        </authorList>
    </citation>
    <scope>NUCLEOTIDE SEQUENCE [LARGE SCALE GENOMIC DNA]</scope>
    <source>
        <strain evidence="4">SB210</strain>
    </source>
</reference>
<dbReference type="Gene3D" id="3.60.21.10">
    <property type="match status" value="1"/>
</dbReference>
<evidence type="ECO:0000313" key="4">
    <source>
        <dbReference type="Proteomes" id="UP000009168"/>
    </source>
</evidence>
<dbReference type="Proteomes" id="UP000009168">
    <property type="component" value="Unassembled WGS sequence"/>
</dbReference>
<evidence type="ECO:0000256" key="1">
    <source>
        <dbReference type="ARBA" id="ARBA00022729"/>
    </source>
</evidence>
<feature type="transmembrane region" description="Helical" evidence="2">
    <location>
        <begin position="149"/>
        <end position="168"/>
    </location>
</feature>
<accession>I7LV11</accession>
<dbReference type="EMBL" id="GG662693">
    <property type="protein sequence ID" value="EAR96444.1"/>
    <property type="molecule type" value="Genomic_DNA"/>
</dbReference>
<keyword evidence="2 3" id="KW-0812">Transmembrane</keyword>
<feature type="transmembrane region" description="Helical" evidence="2">
    <location>
        <begin position="33"/>
        <end position="51"/>
    </location>
</feature>
<keyword evidence="2" id="KW-1133">Transmembrane helix</keyword>
<dbReference type="OrthoDB" id="19406at2759"/>
<dbReference type="KEGG" id="tet:TTHERM_00191120"/>
<dbReference type="RefSeq" id="XP_001016689.1">
    <property type="nucleotide sequence ID" value="XM_001016689.3"/>
</dbReference>
<name>I7LV11_TETTS</name>
<organism evidence="3 4">
    <name type="scientific">Tetrahymena thermophila (strain SB210)</name>
    <dbReference type="NCBI Taxonomy" id="312017"/>
    <lineage>
        <taxon>Eukaryota</taxon>
        <taxon>Sar</taxon>
        <taxon>Alveolata</taxon>
        <taxon>Ciliophora</taxon>
        <taxon>Intramacronucleata</taxon>
        <taxon>Oligohymenophorea</taxon>
        <taxon>Hymenostomatida</taxon>
        <taxon>Tetrahymenina</taxon>
        <taxon>Tetrahymenidae</taxon>
        <taxon>Tetrahymena</taxon>
    </lineage>
</organism>
<evidence type="ECO:0000313" key="3">
    <source>
        <dbReference type="EMBL" id="EAR96444.1"/>
    </source>
</evidence>
<dbReference type="InParanoid" id="I7LV11"/>
<dbReference type="AlphaFoldDB" id="I7LV11"/>
<keyword evidence="4" id="KW-1185">Reference proteome</keyword>
<proteinExistence type="predicted"/>
<dbReference type="InterPro" id="IPR039331">
    <property type="entry name" value="PAPs-like"/>
</dbReference>
<keyword evidence="1" id="KW-0732">Signal</keyword>
<dbReference type="PANTHER" id="PTHR22953:SF153">
    <property type="entry name" value="PURPLE ACID PHOSPHATASE"/>
    <property type="match status" value="1"/>
</dbReference>
<sequence length="661" mass="76297">MGIVEDIEKYVPPANWDGNGDYRSVFHQGFMNYFRHLEFIALIPYILIIILQRLTAKDQKNVDRSDQQFKQNQQQQQSSNNHILPYQQLQSSNNLNASIIQGSTVNFDQSSQQNAKQVGFLLEFLGLISLWVLIGLFTFQFGLTYGYKIINIETANYINGGFVILGLILQNKLNIGQRRYLKVIFTVVGFGLAILPQILTENLCMCVFNVYGYQVGDFFFSSKFTRYYQIQKEKICPDNHLCHFYATLPETSYDSVFFNIHTGLNITDVDLILQPFNDQGNLLEQTFEITAQMQESIKIEEKGDRNVFVGLYTDLQPNTKYQVTVLNKQTQAILKQSTYKTLPSPQQKNVQVKIAFGGDWSREGNGDQLTSKLIQMEPDVIMLGGDVGYDNGFKECYYSWDIFYDSFEQNVFEKIGRVIPLIFAIGNHDAGWNALGQYNTTVNAEQGPLYFTWAPQQFGQNKTIPKYNERSSLNYHIIRNTIHFSLDSGYFHTFSGYQNDWMKQTLSNYSEFYKFAHYHVPIYPVCLNPKSKFNKAQTNIDMKNYWVPLFDQYKFVGVFENHVHMFKRTFPLKNNTISENGTVYFGDGAWGVPTDESCPPDQFTNSTLGGIFEKAHTAKNADHVWILNLNENEAIYDAFTQDDSIYFERGYTQTLSNYNMN</sequence>
<dbReference type="PANTHER" id="PTHR22953">
    <property type="entry name" value="ACID PHOSPHATASE RELATED"/>
    <property type="match status" value="1"/>
</dbReference>
<gene>
    <name evidence="3" type="ORF">TTHERM_00191120</name>
</gene>
<dbReference type="HOGENOM" id="CLU_418910_0_0_1"/>
<feature type="transmembrane region" description="Helical" evidence="2">
    <location>
        <begin position="180"/>
        <end position="199"/>
    </location>
</feature>
<dbReference type="OMA" id="KFAHYHV"/>